<protein>
    <submittedName>
        <fullName evidence="2">YggT family protein</fullName>
    </submittedName>
</protein>
<keyword evidence="1" id="KW-0812">Transmembrane</keyword>
<name>A0AAJ1X0Z1_9ACTN</name>
<proteinExistence type="predicted"/>
<dbReference type="InterPro" id="IPR003425">
    <property type="entry name" value="CCB3/YggT"/>
</dbReference>
<feature type="transmembrane region" description="Helical" evidence="1">
    <location>
        <begin position="68"/>
        <end position="90"/>
    </location>
</feature>
<keyword evidence="1" id="KW-1133">Transmembrane helix</keyword>
<feature type="transmembrane region" description="Helical" evidence="1">
    <location>
        <begin position="6"/>
        <end position="27"/>
    </location>
</feature>
<evidence type="ECO:0000256" key="1">
    <source>
        <dbReference type="SAM" id="Phobius"/>
    </source>
</evidence>
<evidence type="ECO:0000313" key="2">
    <source>
        <dbReference type="EMBL" id="MDQ1103639.1"/>
    </source>
</evidence>
<keyword evidence="1" id="KW-0472">Membrane</keyword>
<organism evidence="2 3">
    <name type="scientific">Nocardioides zeae</name>
    <dbReference type="NCBI Taxonomy" id="1457234"/>
    <lineage>
        <taxon>Bacteria</taxon>
        <taxon>Bacillati</taxon>
        <taxon>Actinomycetota</taxon>
        <taxon>Actinomycetes</taxon>
        <taxon>Propionibacteriales</taxon>
        <taxon>Nocardioidaceae</taxon>
        <taxon>Nocardioides</taxon>
    </lineage>
</organism>
<reference evidence="2" key="1">
    <citation type="submission" date="2023-07" db="EMBL/GenBank/DDBJ databases">
        <title>Functional and genomic diversity of the sorghum phyllosphere microbiome.</title>
        <authorList>
            <person name="Shade A."/>
        </authorList>
    </citation>
    <scope>NUCLEOTIDE SEQUENCE</scope>
    <source>
        <strain evidence="2">SORGH_AS_1067</strain>
    </source>
</reference>
<comment type="caution">
    <text evidence="2">The sequence shown here is derived from an EMBL/GenBank/DDBJ whole genome shotgun (WGS) entry which is preliminary data.</text>
</comment>
<dbReference type="EMBL" id="JAUTAN010000001">
    <property type="protein sequence ID" value="MDQ1103639.1"/>
    <property type="molecule type" value="Genomic_DNA"/>
</dbReference>
<dbReference type="Pfam" id="PF02325">
    <property type="entry name" value="CCB3_YggT"/>
    <property type="match status" value="1"/>
</dbReference>
<dbReference type="AlphaFoldDB" id="A0AAJ1X0Z1"/>
<dbReference type="Proteomes" id="UP001239215">
    <property type="component" value="Unassembled WGS sequence"/>
</dbReference>
<accession>A0AAJ1X0Z1</accession>
<dbReference type="RefSeq" id="WP_307199051.1">
    <property type="nucleotide sequence ID" value="NZ_JAUTAN010000001.1"/>
</dbReference>
<dbReference type="GO" id="GO:0016020">
    <property type="term" value="C:membrane"/>
    <property type="evidence" value="ECO:0007669"/>
    <property type="project" value="InterPro"/>
</dbReference>
<gene>
    <name evidence="2" type="ORF">QE405_000923</name>
</gene>
<sequence>MALNVIGQVVHAVLFVFIAMMWIRFVVDWVQVFARSWEPRGPLLVVLEVVYSTTDPPIKALRKVIPPLRLGSVSLDLSFLIVLVGCFLLLEVNRQTLLAA</sequence>
<evidence type="ECO:0000313" key="3">
    <source>
        <dbReference type="Proteomes" id="UP001239215"/>
    </source>
</evidence>